<sequence>MRRADRLFELVTLLRGRRMAVTGRELAGALEVSLRTVYRDVADLQAQGVPIDGEAGVGYRLSPGFDLPPVMFDRHEVMALLVGARMVEAFTDPALGASARKAEAKIRAILDDPALAAADALPYRAPVLPSDAPLRERHQRIREACEARAKLRLDYRDAGGATSHRVVWPLGLLAWTGRWTLLAWCEMRGDYRNFRFDRIDRMTTLEDRFPLRADRSLTHYIAGLDHGLI</sequence>
<dbReference type="InterPro" id="IPR036390">
    <property type="entry name" value="WH_DNA-bd_sf"/>
</dbReference>
<dbReference type="PROSITE" id="PS52050">
    <property type="entry name" value="WYL"/>
    <property type="match status" value="1"/>
</dbReference>
<evidence type="ECO:0000259" key="1">
    <source>
        <dbReference type="Pfam" id="PF08279"/>
    </source>
</evidence>
<dbReference type="PANTHER" id="PTHR34580">
    <property type="match status" value="1"/>
</dbReference>
<evidence type="ECO:0000313" key="4">
    <source>
        <dbReference type="Proteomes" id="UP000199118"/>
    </source>
</evidence>
<dbReference type="InterPro" id="IPR036388">
    <property type="entry name" value="WH-like_DNA-bd_sf"/>
</dbReference>
<accession>A0A1H2VD62</accession>
<protein>
    <submittedName>
        <fullName evidence="3">HTH domain-containing protein</fullName>
    </submittedName>
</protein>
<feature type="domain" description="Helix-turn-helix type 11" evidence="1">
    <location>
        <begin position="6"/>
        <end position="60"/>
    </location>
</feature>
<dbReference type="Pfam" id="PF08279">
    <property type="entry name" value="HTH_11"/>
    <property type="match status" value="1"/>
</dbReference>
<name>A0A1H2VD62_9RHOB</name>
<dbReference type="RefSeq" id="WP_092680317.1">
    <property type="nucleotide sequence ID" value="NZ_FNMZ01000002.1"/>
</dbReference>
<proteinExistence type="predicted"/>
<dbReference type="Proteomes" id="UP000199118">
    <property type="component" value="Unassembled WGS sequence"/>
</dbReference>
<evidence type="ECO:0000313" key="3">
    <source>
        <dbReference type="EMBL" id="SDW66246.1"/>
    </source>
</evidence>
<evidence type="ECO:0000259" key="2">
    <source>
        <dbReference type="Pfam" id="PF13280"/>
    </source>
</evidence>
<reference evidence="3 4" key="1">
    <citation type="submission" date="2016-10" db="EMBL/GenBank/DDBJ databases">
        <authorList>
            <person name="de Groot N.N."/>
        </authorList>
    </citation>
    <scope>NUCLEOTIDE SEQUENCE [LARGE SCALE GENOMIC DNA]</scope>
    <source>
        <strain evidence="3 4">DSM 17890</strain>
    </source>
</reference>
<dbReference type="AlphaFoldDB" id="A0A1H2VD62"/>
<dbReference type="Gene3D" id="1.10.10.10">
    <property type="entry name" value="Winged helix-like DNA-binding domain superfamily/Winged helix DNA-binding domain"/>
    <property type="match status" value="1"/>
</dbReference>
<keyword evidence="4" id="KW-1185">Reference proteome</keyword>
<dbReference type="STRING" id="356660.SAMN05444336_10230"/>
<dbReference type="EMBL" id="FNMZ01000002">
    <property type="protein sequence ID" value="SDW66246.1"/>
    <property type="molecule type" value="Genomic_DNA"/>
</dbReference>
<dbReference type="OrthoDB" id="9807255at2"/>
<gene>
    <name evidence="3" type="ORF">SAMN05444336_10230</name>
</gene>
<dbReference type="InterPro" id="IPR051534">
    <property type="entry name" value="CBASS_pafABC_assoc_protein"/>
</dbReference>
<dbReference type="InterPro" id="IPR026881">
    <property type="entry name" value="WYL_dom"/>
</dbReference>
<feature type="domain" description="WYL" evidence="2">
    <location>
        <begin position="139"/>
        <end position="203"/>
    </location>
</feature>
<dbReference type="PANTHER" id="PTHR34580:SF3">
    <property type="entry name" value="PROTEIN PAFB"/>
    <property type="match status" value="1"/>
</dbReference>
<dbReference type="Pfam" id="PF13280">
    <property type="entry name" value="WYL"/>
    <property type="match status" value="1"/>
</dbReference>
<organism evidence="3 4">
    <name type="scientific">Albimonas donghaensis</name>
    <dbReference type="NCBI Taxonomy" id="356660"/>
    <lineage>
        <taxon>Bacteria</taxon>
        <taxon>Pseudomonadati</taxon>
        <taxon>Pseudomonadota</taxon>
        <taxon>Alphaproteobacteria</taxon>
        <taxon>Rhodobacterales</taxon>
        <taxon>Paracoccaceae</taxon>
        <taxon>Albimonas</taxon>
    </lineage>
</organism>
<dbReference type="SUPFAM" id="SSF46785">
    <property type="entry name" value="Winged helix' DNA-binding domain"/>
    <property type="match status" value="1"/>
</dbReference>
<dbReference type="InterPro" id="IPR013196">
    <property type="entry name" value="HTH_11"/>
</dbReference>